<evidence type="ECO:0000313" key="1">
    <source>
        <dbReference type="EMBL" id="ARU01818.1"/>
    </source>
</evidence>
<gene>
    <name evidence="1" type="ORF">LOKVESSMR4R_02516</name>
</gene>
<evidence type="ECO:0000313" key="2">
    <source>
        <dbReference type="Proteomes" id="UP000195273"/>
    </source>
</evidence>
<dbReference type="Proteomes" id="UP000195273">
    <property type="component" value="Chromosome"/>
</dbReference>
<name>A0A1Y0EEE8_9RHOB</name>
<dbReference type="KEGG" id="lvs:LOKVESSMR4R_02516"/>
<accession>A0A1Y0EEE8</accession>
<reference evidence="1 2" key="1">
    <citation type="submission" date="2017-05" db="EMBL/GenBank/DDBJ databases">
        <title>Genome Sequence of Loktanella vestfoldensis Strain SMR4r Isolated from a Culture of the Diatom Skeletonema marinoi.</title>
        <authorList>
            <person name="Topel M."/>
            <person name="Pinder M.I.M."/>
            <person name="Johansson O.N."/>
            <person name="Kourtchenko O."/>
            <person name="Godhe A."/>
            <person name="Clarke A.K."/>
        </authorList>
    </citation>
    <scope>NUCLEOTIDE SEQUENCE [LARGE SCALE GENOMIC DNA]</scope>
    <source>
        <strain evidence="1 2">SMR4r</strain>
    </source>
</reference>
<protein>
    <submittedName>
        <fullName evidence="1">Uncharacterized protein</fullName>
    </submittedName>
</protein>
<dbReference type="AlphaFoldDB" id="A0A1Y0EEE8"/>
<proteinExistence type="predicted"/>
<dbReference type="EMBL" id="CP021431">
    <property type="protein sequence ID" value="ARU01818.1"/>
    <property type="molecule type" value="Genomic_DNA"/>
</dbReference>
<sequence length="177" mass="19045">MANIAFTTSLVAAEALTLASITSLFEEFLSSLPALIEDEKDLSGYLGCDPAVDAWIIAADASRAVTLEYCTRMLSLCAFGPQEQSLQRVARLFKAAMLTESPNLVTRLRNHATTRQWAYLVSPGTPGALQYNAMLVTALCAFEAYLSIEDGVVDTLADPQGYEGHMRDSGTTDGPTV</sequence>
<keyword evidence="2" id="KW-1185">Reference proteome</keyword>
<organism evidence="1 2">
    <name type="scientific">Yoonia vestfoldensis</name>
    <dbReference type="NCBI Taxonomy" id="245188"/>
    <lineage>
        <taxon>Bacteria</taxon>
        <taxon>Pseudomonadati</taxon>
        <taxon>Pseudomonadota</taxon>
        <taxon>Alphaproteobacteria</taxon>
        <taxon>Rhodobacterales</taxon>
        <taxon>Paracoccaceae</taxon>
        <taxon>Yoonia</taxon>
    </lineage>
</organism>